<keyword evidence="4 5" id="KW-0408">Iron</keyword>
<dbReference type="PANTHER" id="PTHR10543">
    <property type="entry name" value="BETA-CAROTENE DIOXYGENASE"/>
    <property type="match status" value="1"/>
</dbReference>
<feature type="binding site" evidence="5">
    <location>
        <position position="290"/>
    </location>
    <ligand>
        <name>Fe cation</name>
        <dbReference type="ChEBI" id="CHEBI:24875"/>
        <note>catalytic</note>
    </ligand>
</feature>
<feature type="binding site" evidence="5">
    <location>
        <position position="353"/>
    </location>
    <ligand>
        <name>Fe cation</name>
        <dbReference type="ChEBI" id="CHEBI:24875"/>
        <note>catalytic</note>
    </ligand>
</feature>
<dbReference type="Proteomes" id="UP000799438">
    <property type="component" value="Unassembled WGS sequence"/>
</dbReference>
<dbReference type="GO" id="GO:0010436">
    <property type="term" value="F:carotenoid dioxygenase activity"/>
    <property type="evidence" value="ECO:0007669"/>
    <property type="project" value="TreeGrafter"/>
</dbReference>
<dbReference type="EMBL" id="ML995476">
    <property type="protein sequence ID" value="KAF2146304.1"/>
    <property type="molecule type" value="Genomic_DNA"/>
</dbReference>
<dbReference type="GO" id="GO:0046872">
    <property type="term" value="F:metal ion binding"/>
    <property type="evidence" value="ECO:0007669"/>
    <property type="project" value="UniProtKB-KW"/>
</dbReference>
<evidence type="ECO:0000256" key="5">
    <source>
        <dbReference type="PIRSR" id="PIRSR604294-1"/>
    </source>
</evidence>
<name>A0A6A6BST6_9PEZI</name>
<evidence type="ECO:0000256" key="4">
    <source>
        <dbReference type="ARBA" id="ARBA00023004"/>
    </source>
</evidence>
<dbReference type="InterPro" id="IPR004294">
    <property type="entry name" value="Carotenoid_Oase"/>
</dbReference>
<comment type="similarity">
    <text evidence="1">Belongs to the carotenoid oxygenase family.</text>
</comment>
<comment type="cofactor">
    <cofactor evidence="5">
        <name>Fe(2+)</name>
        <dbReference type="ChEBI" id="CHEBI:29033"/>
    </cofactor>
    <text evidence="5">Binds 1 Fe(2+) ion per subunit.</text>
</comment>
<keyword evidence="3" id="KW-0560">Oxidoreductase</keyword>
<dbReference type="OrthoDB" id="1069523at2759"/>
<accession>A0A6A6BST6</accession>
<feature type="region of interest" description="Disordered" evidence="6">
    <location>
        <begin position="1"/>
        <end position="21"/>
    </location>
</feature>
<keyword evidence="2 5" id="KW-0479">Metal-binding</keyword>
<reference evidence="7" key="1">
    <citation type="journal article" date="2020" name="Stud. Mycol.">
        <title>101 Dothideomycetes genomes: a test case for predicting lifestyles and emergence of pathogens.</title>
        <authorList>
            <person name="Haridas S."/>
            <person name="Albert R."/>
            <person name="Binder M."/>
            <person name="Bloem J."/>
            <person name="Labutti K."/>
            <person name="Salamov A."/>
            <person name="Andreopoulos B."/>
            <person name="Baker S."/>
            <person name="Barry K."/>
            <person name="Bills G."/>
            <person name="Bluhm B."/>
            <person name="Cannon C."/>
            <person name="Castanera R."/>
            <person name="Culley D."/>
            <person name="Daum C."/>
            <person name="Ezra D."/>
            <person name="Gonzalez J."/>
            <person name="Henrissat B."/>
            <person name="Kuo A."/>
            <person name="Liang C."/>
            <person name="Lipzen A."/>
            <person name="Lutzoni F."/>
            <person name="Magnuson J."/>
            <person name="Mondo S."/>
            <person name="Nolan M."/>
            <person name="Ohm R."/>
            <person name="Pangilinan J."/>
            <person name="Park H.-J."/>
            <person name="Ramirez L."/>
            <person name="Alfaro M."/>
            <person name="Sun H."/>
            <person name="Tritt A."/>
            <person name="Yoshinaga Y."/>
            <person name="Zwiers L.-H."/>
            <person name="Turgeon B."/>
            <person name="Goodwin S."/>
            <person name="Spatafora J."/>
            <person name="Crous P."/>
            <person name="Grigoriev I."/>
        </authorList>
    </citation>
    <scope>NUCLEOTIDE SEQUENCE</scope>
    <source>
        <strain evidence="7">CBS 121167</strain>
    </source>
</reference>
<evidence type="ECO:0000256" key="1">
    <source>
        <dbReference type="ARBA" id="ARBA00006787"/>
    </source>
</evidence>
<feature type="binding site" evidence="5">
    <location>
        <position position="232"/>
    </location>
    <ligand>
        <name>Fe cation</name>
        <dbReference type="ChEBI" id="CHEBI:24875"/>
        <note>catalytic</note>
    </ligand>
</feature>
<dbReference type="GO" id="GO:0016121">
    <property type="term" value="P:carotene catabolic process"/>
    <property type="evidence" value="ECO:0007669"/>
    <property type="project" value="TreeGrafter"/>
</dbReference>
<evidence type="ECO:0008006" key="9">
    <source>
        <dbReference type="Google" id="ProtNLM"/>
    </source>
</evidence>
<protein>
    <recommendedName>
        <fullName evidence="9">Carotenoid oxygenase</fullName>
    </recommendedName>
</protein>
<dbReference type="Pfam" id="PF03055">
    <property type="entry name" value="RPE65"/>
    <property type="match status" value="2"/>
</dbReference>
<gene>
    <name evidence="7" type="ORF">K452DRAFT_243023</name>
</gene>
<dbReference type="AlphaFoldDB" id="A0A6A6BST6"/>
<evidence type="ECO:0000313" key="8">
    <source>
        <dbReference type="Proteomes" id="UP000799438"/>
    </source>
</evidence>
<organism evidence="7 8">
    <name type="scientific">Aplosporella prunicola CBS 121167</name>
    <dbReference type="NCBI Taxonomy" id="1176127"/>
    <lineage>
        <taxon>Eukaryota</taxon>
        <taxon>Fungi</taxon>
        <taxon>Dikarya</taxon>
        <taxon>Ascomycota</taxon>
        <taxon>Pezizomycotina</taxon>
        <taxon>Dothideomycetes</taxon>
        <taxon>Dothideomycetes incertae sedis</taxon>
        <taxon>Botryosphaeriales</taxon>
        <taxon>Aplosporellaceae</taxon>
        <taxon>Aplosporella</taxon>
    </lineage>
</organism>
<dbReference type="GeneID" id="54295386"/>
<dbReference type="RefSeq" id="XP_033402013.1">
    <property type="nucleotide sequence ID" value="XM_033537890.1"/>
</dbReference>
<feature type="binding site" evidence="5">
    <location>
        <position position="673"/>
    </location>
    <ligand>
        <name>Fe cation</name>
        <dbReference type="ChEBI" id="CHEBI:24875"/>
        <note>catalytic</note>
    </ligand>
</feature>
<evidence type="ECO:0000256" key="6">
    <source>
        <dbReference type="SAM" id="MobiDB-lite"/>
    </source>
</evidence>
<evidence type="ECO:0000256" key="3">
    <source>
        <dbReference type="ARBA" id="ARBA00023002"/>
    </source>
</evidence>
<dbReference type="PANTHER" id="PTHR10543:SF89">
    <property type="entry name" value="CAROTENOID 9,10(9',10')-CLEAVAGE DIOXYGENASE 1"/>
    <property type="match status" value="1"/>
</dbReference>
<evidence type="ECO:0000256" key="2">
    <source>
        <dbReference type="ARBA" id="ARBA00022723"/>
    </source>
</evidence>
<proteinExistence type="inferred from homology"/>
<evidence type="ECO:0000313" key="7">
    <source>
        <dbReference type="EMBL" id="KAF2146304.1"/>
    </source>
</evidence>
<sequence>MASTKQKGKRPDNDKKHPYLSGNYAPVKETCPLIPCRYFGDIPEDLAGGQYVRNGSNPVSNEDLGRDAHWFDGDGLLAGVLFKPCEITGHIEPEFVTRYVLTDVHVSATSNRSLRVPILPSISTLVNPTSTLITIILRILRTVFLVILSHLPGSRQAIKKISVANTAICYHDGRALATCESGPPIRVTLPDLETVGWYNGHSAEGETKEESKEVGFGGTGPLSFLKEFTTGHPKIDPVTNEMILYHCTFAPPYVQYSVIPASKDVSEKTASLPKLLNHPVRGVSGGKMMHDFGVSRKHSIIMDLPLTLDPINLLKNRPIVSYDLRALSRFGVFPRRNPDKVQWFETSACCIFHTANAWDNEDMDGNTTSVSLLACRLTSATIVYSAGGIAAPQPTKETVEEITRPMSFFDKYDKDFDDIDAKAGEPPFPRAYGYRAASNLESRRSEQTPLIYKESLAQPPTQQTAWTRTAPDEEDEQCRLYYYNFQLPAPNHTIKQPQITAQFALSAIPFEFPSLNPAYSMRNARYIYGCSTREATFGAALGRAARIDVLAKIDTQMLLQRAQTQPPTPVSGCVDTRSVDEILYDKKPDNEAITLFALPDDLVAQEARFVPRRNAASEDDGFLLFYVFDESQLDDEGEAISGSVSWLWILDARNMRDVVARVRLPTRVPYGLHGEWFSEEQIRGQRAWANVRDVEDVLECEGERGAWMWVRRWLESVLAS</sequence>
<keyword evidence="8" id="KW-1185">Reference proteome</keyword>